<dbReference type="AlphaFoldDB" id="A0A6C0J583"/>
<sequence>MFTNKRLRVMDEKDTSCKRRKSRLNLKETPPINSLEDLIEIGRSIRYYKNINTIMLWRITPYLEELQNLVGMESLKETVFEQILYYVQGMHRRNSDNEYLHTVLVGPPGTGKTTVAKIFARIYQGLEVLSKNGPFKIAHREDFVAGYLGQTSIKTQKLLNSCLGGILFIDEVYSLGSGQDDKDSFSKEAIDTIVSFLSEHTDDFCCIVAGYENDIKKCFFSVNEGLESRFQWTHKIDEYTSSDLAEIFIRKILKINWDLGIDKDQIMSIIEKNKSFFSNSGRDIVNFITKCKIAHSKRVIGLDNIHKFILTSEDLENGIKGLIKNSSKKDEVIEKQPDFMYM</sequence>
<organism evidence="5">
    <name type="scientific">viral metagenome</name>
    <dbReference type="NCBI Taxonomy" id="1070528"/>
    <lineage>
        <taxon>unclassified sequences</taxon>
        <taxon>metagenomes</taxon>
        <taxon>organismal metagenomes</taxon>
    </lineage>
</organism>
<evidence type="ECO:0000256" key="1">
    <source>
        <dbReference type="ARBA" id="ARBA00010378"/>
    </source>
</evidence>
<dbReference type="Pfam" id="PF00004">
    <property type="entry name" value="AAA"/>
    <property type="match status" value="1"/>
</dbReference>
<dbReference type="InterPro" id="IPR003593">
    <property type="entry name" value="AAA+_ATPase"/>
</dbReference>
<protein>
    <recommendedName>
        <fullName evidence="4">AAA+ ATPase domain-containing protein</fullName>
    </recommendedName>
</protein>
<proteinExistence type="inferred from homology"/>
<dbReference type="GO" id="GO:0005524">
    <property type="term" value="F:ATP binding"/>
    <property type="evidence" value="ECO:0007669"/>
    <property type="project" value="UniProtKB-KW"/>
</dbReference>
<dbReference type="PRINTS" id="PR00819">
    <property type="entry name" value="CBXCFQXSUPER"/>
</dbReference>
<dbReference type="PANTHER" id="PTHR43392">
    <property type="entry name" value="AAA-TYPE ATPASE FAMILY PROTEIN / ANKYRIN REPEAT FAMILY PROTEIN"/>
    <property type="match status" value="1"/>
</dbReference>
<dbReference type="SUPFAM" id="SSF52540">
    <property type="entry name" value="P-loop containing nucleoside triphosphate hydrolases"/>
    <property type="match status" value="1"/>
</dbReference>
<comment type="similarity">
    <text evidence="1">Belongs to the CbxX/CfxQ family.</text>
</comment>
<dbReference type="CDD" id="cd00009">
    <property type="entry name" value="AAA"/>
    <property type="match status" value="1"/>
</dbReference>
<dbReference type="InterPro" id="IPR050773">
    <property type="entry name" value="CbxX/CfxQ_RuBisCO_ESX"/>
</dbReference>
<evidence type="ECO:0000259" key="4">
    <source>
        <dbReference type="SMART" id="SM00382"/>
    </source>
</evidence>
<evidence type="ECO:0000313" key="5">
    <source>
        <dbReference type="EMBL" id="QHT98793.1"/>
    </source>
</evidence>
<feature type="domain" description="AAA+ ATPase" evidence="4">
    <location>
        <begin position="98"/>
        <end position="271"/>
    </location>
</feature>
<keyword evidence="2" id="KW-0547">Nucleotide-binding</keyword>
<dbReference type="InterPro" id="IPR003959">
    <property type="entry name" value="ATPase_AAA_core"/>
</dbReference>
<keyword evidence="3" id="KW-0067">ATP-binding</keyword>
<dbReference type="Gene3D" id="3.40.50.300">
    <property type="entry name" value="P-loop containing nucleotide triphosphate hydrolases"/>
    <property type="match status" value="1"/>
</dbReference>
<dbReference type="PANTHER" id="PTHR43392:SF2">
    <property type="entry name" value="AAA-TYPE ATPASE FAMILY PROTEIN _ ANKYRIN REPEAT FAMILY PROTEIN"/>
    <property type="match status" value="1"/>
</dbReference>
<dbReference type="GO" id="GO:0016887">
    <property type="term" value="F:ATP hydrolysis activity"/>
    <property type="evidence" value="ECO:0007669"/>
    <property type="project" value="InterPro"/>
</dbReference>
<evidence type="ECO:0000256" key="3">
    <source>
        <dbReference type="ARBA" id="ARBA00022840"/>
    </source>
</evidence>
<dbReference type="FunFam" id="3.40.50.300:FF:000216">
    <property type="entry name" value="Type VII secretion ATPase EccA"/>
    <property type="match status" value="1"/>
</dbReference>
<dbReference type="InterPro" id="IPR000641">
    <property type="entry name" value="CbxX/CfxQ"/>
</dbReference>
<evidence type="ECO:0000256" key="2">
    <source>
        <dbReference type="ARBA" id="ARBA00022741"/>
    </source>
</evidence>
<accession>A0A6C0J583</accession>
<dbReference type="InterPro" id="IPR027417">
    <property type="entry name" value="P-loop_NTPase"/>
</dbReference>
<dbReference type="EMBL" id="MN740296">
    <property type="protein sequence ID" value="QHT98793.1"/>
    <property type="molecule type" value="Genomic_DNA"/>
</dbReference>
<reference evidence="5" key="1">
    <citation type="journal article" date="2020" name="Nature">
        <title>Giant virus diversity and host interactions through global metagenomics.</title>
        <authorList>
            <person name="Schulz F."/>
            <person name="Roux S."/>
            <person name="Paez-Espino D."/>
            <person name="Jungbluth S."/>
            <person name="Walsh D.A."/>
            <person name="Denef V.J."/>
            <person name="McMahon K.D."/>
            <person name="Konstantinidis K.T."/>
            <person name="Eloe-Fadrosh E.A."/>
            <person name="Kyrpides N.C."/>
            <person name="Woyke T."/>
        </authorList>
    </citation>
    <scope>NUCLEOTIDE SEQUENCE</scope>
    <source>
        <strain evidence="5">GVMAG-M-3300025676-16</strain>
    </source>
</reference>
<dbReference type="SMART" id="SM00382">
    <property type="entry name" value="AAA"/>
    <property type="match status" value="1"/>
</dbReference>
<name>A0A6C0J583_9ZZZZ</name>